<keyword evidence="3" id="KW-1185">Reference proteome</keyword>
<dbReference type="EMBL" id="AWUE01013496">
    <property type="protein sequence ID" value="OMP06790.1"/>
    <property type="molecule type" value="Genomic_DNA"/>
</dbReference>
<dbReference type="OrthoDB" id="1649181at2759"/>
<evidence type="ECO:0000313" key="2">
    <source>
        <dbReference type="EMBL" id="OMP06790.1"/>
    </source>
</evidence>
<evidence type="ECO:0000256" key="1">
    <source>
        <dbReference type="SAM" id="MobiDB-lite"/>
    </source>
</evidence>
<gene>
    <name evidence="2" type="ORF">COLO4_07888</name>
</gene>
<feature type="compositionally biased region" description="Basic residues" evidence="1">
    <location>
        <begin position="100"/>
        <end position="118"/>
    </location>
</feature>
<reference evidence="3" key="1">
    <citation type="submission" date="2013-09" db="EMBL/GenBank/DDBJ databases">
        <title>Corchorus olitorius genome sequencing.</title>
        <authorList>
            <person name="Alam M."/>
            <person name="Haque M.S."/>
            <person name="Islam M.S."/>
            <person name="Emdad E.M."/>
            <person name="Islam M.M."/>
            <person name="Ahmed B."/>
            <person name="Halim A."/>
            <person name="Hossen Q.M.M."/>
            <person name="Hossain M.Z."/>
            <person name="Ahmed R."/>
            <person name="Khan M.M."/>
            <person name="Islam R."/>
            <person name="Rashid M.M."/>
            <person name="Khan S.A."/>
            <person name="Rahman M.S."/>
            <person name="Alam M."/>
            <person name="Yahiya A.S."/>
            <person name="Khan M.S."/>
            <person name="Azam M.S."/>
            <person name="Haque T."/>
            <person name="Lashkar M.Z.H."/>
            <person name="Akhand A.I."/>
            <person name="Morshed G."/>
            <person name="Roy S."/>
            <person name="Uddin K.S."/>
            <person name="Rabeya T."/>
            <person name="Hossain A.S."/>
            <person name="Chowdhury A."/>
            <person name="Snigdha A.R."/>
            <person name="Mortoza M.S."/>
            <person name="Matin S.A."/>
            <person name="Hoque S.M.E."/>
            <person name="Islam M.K."/>
            <person name="Roy D.K."/>
            <person name="Haider R."/>
            <person name="Moosa M.M."/>
            <person name="Elias S.M."/>
            <person name="Hasan A.M."/>
            <person name="Jahan S."/>
            <person name="Shafiuddin M."/>
            <person name="Mahmood N."/>
            <person name="Shommy N.S."/>
        </authorList>
    </citation>
    <scope>NUCLEOTIDE SEQUENCE [LARGE SCALE GENOMIC DNA]</scope>
    <source>
        <strain evidence="3">cv. O-4</strain>
    </source>
</reference>
<evidence type="ECO:0000313" key="3">
    <source>
        <dbReference type="Proteomes" id="UP000187203"/>
    </source>
</evidence>
<dbReference type="Proteomes" id="UP000187203">
    <property type="component" value="Unassembled WGS sequence"/>
</dbReference>
<accession>A0A1R3KI71</accession>
<comment type="caution">
    <text evidence="2">The sequence shown here is derived from an EMBL/GenBank/DDBJ whole genome shotgun (WGS) entry which is preliminary data.</text>
</comment>
<dbReference type="PANTHER" id="PTHR34956">
    <property type="entry name" value="OS05G0397300 PROTEIN"/>
    <property type="match status" value="1"/>
</dbReference>
<feature type="region of interest" description="Disordered" evidence="1">
    <location>
        <begin position="100"/>
        <end position="126"/>
    </location>
</feature>
<sequence length="126" mass="14556">MDISGDSCYEYEDDVFYAEIRRQILLLTADDDDEDHREIKIHRENRPGSNRAVGNLSCSLQYGSYLSSWESKNTDSVPAWLANLWRSGNGTGVFIPHAAVKSRRRHRPGRMNNKRRVYRPVEAQQS</sequence>
<proteinExistence type="predicted"/>
<dbReference type="AlphaFoldDB" id="A0A1R3KI71"/>
<protein>
    <submittedName>
        <fullName evidence="2">Uncharacterized protein</fullName>
    </submittedName>
</protein>
<dbReference type="PANTHER" id="PTHR34956:SF1">
    <property type="entry name" value="DUF4005 DOMAIN-CONTAINING PROTEIN"/>
    <property type="match status" value="1"/>
</dbReference>
<name>A0A1R3KI71_9ROSI</name>
<organism evidence="2 3">
    <name type="scientific">Corchorus olitorius</name>
    <dbReference type="NCBI Taxonomy" id="93759"/>
    <lineage>
        <taxon>Eukaryota</taxon>
        <taxon>Viridiplantae</taxon>
        <taxon>Streptophyta</taxon>
        <taxon>Embryophyta</taxon>
        <taxon>Tracheophyta</taxon>
        <taxon>Spermatophyta</taxon>
        <taxon>Magnoliopsida</taxon>
        <taxon>eudicotyledons</taxon>
        <taxon>Gunneridae</taxon>
        <taxon>Pentapetalae</taxon>
        <taxon>rosids</taxon>
        <taxon>malvids</taxon>
        <taxon>Malvales</taxon>
        <taxon>Malvaceae</taxon>
        <taxon>Grewioideae</taxon>
        <taxon>Apeibeae</taxon>
        <taxon>Corchorus</taxon>
    </lineage>
</organism>